<feature type="domain" description="Fatty acid synthase pseudo-KR" evidence="1">
    <location>
        <begin position="204"/>
        <end position="252"/>
    </location>
</feature>
<dbReference type="Proteomes" id="UP000886998">
    <property type="component" value="Unassembled WGS sequence"/>
</dbReference>
<accession>A0A8X6MA81</accession>
<proteinExistence type="predicted"/>
<dbReference type="AlphaFoldDB" id="A0A8X6MA81"/>
<organism evidence="2 3">
    <name type="scientific">Trichonephila inaurata madagascariensis</name>
    <dbReference type="NCBI Taxonomy" id="2747483"/>
    <lineage>
        <taxon>Eukaryota</taxon>
        <taxon>Metazoa</taxon>
        <taxon>Ecdysozoa</taxon>
        <taxon>Arthropoda</taxon>
        <taxon>Chelicerata</taxon>
        <taxon>Arachnida</taxon>
        <taxon>Araneae</taxon>
        <taxon>Araneomorphae</taxon>
        <taxon>Entelegynae</taxon>
        <taxon>Araneoidea</taxon>
        <taxon>Nephilidae</taxon>
        <taxon>Trichonephila</taxon>
        <taxon>Trichonephila inaurata</taxon>
    </lineage>
</organism>
<dbReference type="Gene3D" id="3.40.50.720">
    <property type="entry name" value="NAD(P)-binding Rossmann-like Domain"/>
    <property type="match status" value="1"/>
</dbReference>
<evidence type="ECO:0000313" key="3">
    <source>
        <dbReference type="Proteomes" id="UP000886998"/>
    </source>
</evidence>
<reference evidence="2" key="1">
    <citation type="submission" date="2020-08" db="EMBL/GenBank/DDBJ databases">
        <title>Multicomponent nature underlies the extraordinary mechanical properties of spider dragline silk.</title>
        <authorList>
            <person name="Kono N."/>
            <person name="Nakamura H."/>
            <person name="Mori M."/>
            <person name="Yoshida Y."/>
            <person name="Ohtoshi R."/>
            <person name="Malay A.D."/>
            <person name="Moran D.A.P."/>
            <person name="Tomita M."/>
            <person name="Numata K."/>
            <person name="Arakawa K."/>
        </authorList>
    </citation>
    <scope>NUCLEOTIDE SEQUENCE</scope>
</reference>
<keyword evidence="3" id="KW-1185">Reference proteome</keyword>
<protein>
    <submittedName>
        <fullName evidence="2">Fatty acid synthase</fullName>
    </submittedName>
</protein>
<dbReference type="Pfam" id="PF21149">
    <property type="entry name" value="FAS_pseudo-KR"/>
    <property type="match status" value="1"/>
</dbReference>
<comment type="caution">
    <text evidence="2">The sequence shown here is derived from an EMBL/GenBank/DDBJ whole genome shotgun (WGS) entry which is preliminary data.</text>
</comment>
<dbReference type="OrthoDB" id="6435431at2759"/>
<evidence type="ECO:0000313" key="2">
    <source>
        <dbReference type="EMBL" id="GFS36007.1"/>
    </source>
</evidence>
<gene>
    <name evidence="2" type="primary">NCL1_44702</name>
    <name evidence="2" type="ORF">TNIN_67341</name>
</gene>
<name>A0A8X6MA81_9ARAC</name>
<evidence type="ECO:0000259" key="1">
    <source>
        <dbReference type="Pfam" id="PF21149"/>
    </source>
</evidence>
<dbReference type="InterPro" id="IPR049391">
    <property type="entry name" value="FAS_pseudo-KR"/>
</dbReference>
<sequence>MTLELLGKNSFEISSILRGSQFADYVSTISYLESRADSHVLLKSLCAIMDAVTDTDFTRHVESCVDSYLLERDIDVLSETLLQEIPLKGLDLLDRSCLPSERVDVLPWVPGSSLIFKDIDLFVMKYLSSSKEDHARILRAASATIKDGGFIIVLQKTHLVPAEMFLSTIDSLTSTLYLLRKVPVASYQDSVIPVEVGKYENLVTELKEKIVEVISQPMEPKRIWLVSEGTNYSGVIGLVNCLRLEPGGSSIR</sequence>
<dbReference type="EMBL" id="BMAV01024766">
    <property type="protein sequence ID" value="GFS36007.1"/>
    <property type="molecule type" value="Genomic_DNA"/>
</dbReference>